<evidence type="ECO:0000256" key="1">
    <source>
        <dbReference type="SAM" id="MobiDB-lite"/>
    </source>
</evidence>
<dbReference type="PANTHER" id="PTHR46432:SF1">
    <property type="entry name" value="F-BOX ONLY PROTEIN 42"/>
    <property type="match status" value="1"/>
</dbReference>
<accession>A0A1I8H333</accession>
<keyword evidence="2" id="KW-1185">Reference proteome</keyword>
<name>A0A1I8H333_9PLAT</name>
<reference evidence="3" key="1">
    <citation type="submission" date="2016-11" db="UniProtKB">
        <authorList>
            <consortium name="WormBaseParasite"/>
        </authorList>
    </citation>
    <scope>IDENTIFICATION</scope>
</reference>
<dbReference type="GO" id="GO:1990756">
    <property type="term" value="F:ubiquitin-like ligase-substrate adaptor activity"/>
    <property type="evidence" value="ECO:0007669"/>
    <property type="project" value="TreeGrafter"/>
</dbReference>
<dbReference type="GO" id="GO:0019005">
    <property type="term" value="C:SCF ubiquitin ligase complex"/>
    <property type="evidence" value="ECO:0007669"/>
    <property type="project" value="TreeGrafter"/>
</dbReference>
<dbReference type="SUPFAM" id="SSF117281">
    <property type="entry name" value="Kelch motif"/>
    <property type="match status" value="1"/>
</dbReference>
<evidence type="ECO:0000313" key="2">
    <source>
        <dbReference type="Proteomes" id="UP000095280"/>
    </source>
</evidence>
<sequence>SIQDQLPAEVLERVLDNLLHLSDLRKLRLVNRRLCHLVDCLIERRKCHFRAALDGRHGLCWSRIRHVTGQPSPFSSLRLSAAVAKCGNYVYLFGGVSEPNQVPLNDLWRLSIESSDSECRWERVMSSGQFPEPRSHASLTCYANTQLVLFGGYLFHASPRASVVGDVHVLDTRSHRWQLLLLSDHAASSASAADPRPQPAIEPLTSHAACVFMRKYLLITGGLTSQSVLSDRIWLINLSDGTCLSAPHALTYDNDDRSNPAGGDDDNPEEAEQPHQRRYPLPRHNHAMEALDDCRVIICGGEVRPNQFCSEVWLLSCSASPDAGQSAILSELTWCRLAQPRSPYSPPASRYLTACLLPASGADCSDDGYRRLVCLSGAGAAYAAKIGRLRERTLVRMLAQQQRQRVLLQQQQASQRPPGASIRGNANQRNLMRLQRLQEYQDRLALLRPHHHRFDGPDGASGNRLRHSYLCPYVLRISVDRPSEDSHWLEVPASAGVSFDSAPLDLHRYTALACQHQLLLLNCFCALQRHFPVSHPFVQPVGLLSDDQQYRNAACEMFLLYPAGRT</sequence>
<dbReference type="Pfam" id="PF24681">
    <property type="entry name" value="Kelch_KLHDC2_KLHL20_DRC7"/>
    <property type="match status" value="1"/>
</dbReference>
<organism evidence="2 3">
    <name type="scientific">Macrostomum lignano</name>
    <dbReference type="NCBI Taxonomy" id="282301"/>
    <lineage>
        <taxon>Eukaryota</taxon>
        <taxon>Metazoa</taxon>
        <taxon>Spiralia</taxon>
        <taxon>Lophotrochozoa</taxon>
        <taxon>Platyhelminthes</taxon>
        <taxon>Rhabditophora</taxon>
        <taxon>Macrostomorpha</taxon>
        <taxon>Macrostomida</taxon>
        <taxon>Macrostomidae</taxon>
        <taxon>Macrostomum</taxon>
    </lineage>
</organism>
<dbReference type="AlphaFoldDB" id="A0A1I8H333"/>
<dbReference type="WBParaSite" id="maker-uti_cns_0004092-snap-gene-0.15-mRNA-1">
    <property type="protein sequence ID" value="maker-uti_cns_0004092-snap-gene-0.15-mRNA-1"/>
    <property type="gene ID" value="maker-uti_cns_0004092-snap-gene-0.15"/>
</dbReference>
<dbReference type="InterPro" id="IPR015915">
    <property type="entry name" value="Kelch-typ_b-propeller"/>
</dbReference>
<dbReference type="PANTHER" id="PTHR46432">
    <property type="entry name" value="F-BOX ONLY PROTEIN 42"/>
    <property type="match status" value="1"/>
</dbReference>
<feature type="region of interest" description="Disordered" evidence="1">
    <location>
        <begin position="253"/>
        <end position="280"/>
    </location>
</feature>
<dbReference type="Gene3D" id="2.120.10.80">
    <property type="entry name" value="Kelch-type beta propeller"/>
    <property type="match status" value="2"/>
</dbReference>
<dbReference type="Proteomes" id="UP000095280">
    <property type="component" value="Unplaced"/>
</dbReference>
<proteinExistence type="predicted"/>
<evidence type="ECO:0000313" key="3">
    <source>
        <dbReference type="WBParaSite" id="maker-uti_cns_0004092-snap-gene-0.15-mRNA-1"/>
    </source>
</evidence>
<dbReference type="InterPro" id="IPR052821">
    <property type="entry name" value="F-box_only_SRC"/>
</dbReference>
<protein>
    <submittedName>
        <fullName evidence="3">F-box domain-containing protein</fullName>
    </submittedName>
</protein>